<feature type="chain" id="PRO_5044023957" evidence="3">
    <location>
        <begin position="25"/>
        <end position="346"/>
    </location>
</feature>
<evidence type="ECO:0000313" key="5">
    <source>
        <dbReference type="Proteomes" id="UP001162156"/>
    </source>
</evidence>
<dbReference type="InterPro" id="IPR001611">
    <property type="entry name" value="Leu-rich_rpt"/>
</dbReference>
<dbReference type="Pfam" id="PF13855">
    <property type="entry name" value="LRR_8"/>
    <property type="match status" value="1"/>
</dbReference>
<keyword evidence="1" id="KW-0433">Leucine-rich repeat</keyword>
<dbReference type="InterPro" id="IPR026906">
    <property type="entry name" value="LRR_5"/>
</dbReference>
<keyword evidence="2" id="KW-0677">Repeat</keyword>
<dbReference type="AlphaFoldDB" id="A0AAV8Z7F1"/>
<evidence type="ECO:0000256" key="3">
    <source>
        <dbReference type="SAM" id="SignalP"/>
    </source>
</evidence>
<proteinExistence type="predicted"/>
<evidence type="ECO:0000256" key="2">
    <source>
        <dbReference type="ARBA" id="ARBA00022737"/>
    </source>
</evidence>
<evidence type="ECO:0000256" key="1">
    <source>
        <dbReference type="ARBA" id="ARBA00022614"/>
    </source>
</evidence>
<reference evidence="4" key="1">
    <citation type="journal article" date="2023" name="Insect Mol. Biol.">
        <title>Genome sequencing provides insights into the evolution of gene families encoding plant cell wall-degrading enzymes in longhorned beetles.</title>
        <authorList>
            <person name="Shin N.R."/>
            <person name="Okamura Y."/>
            <person name="Kirsch R."/>
            <person name="Pauchet Y."/>
        </authorList>
    </citation>
    <scope>NUCLEOTIDE SEQUENCE</scope>
    <source>
        <strain evidence="4">RBIC_L_NR</strain>
    </source>
</reference>
<dbReference type="PANTHER" id="PTHR24366">
    <property type="entry name" value="IG(IMMUNOGLOBULIN) AND LRR(LEUCINE RICH REPEAT) DOMAINS"/>
    <property type="match status" value="1"/>
</dbReference>
<dbReference type="PANTHER" id="PTHR24366:SF96">
    <property type="entry name" value="LEUCINE RICH REPEAT CONTAINING 53"/>
    <property type="match status" value="1"/>
</dbReference>
<dbReference type="InterPro" id="IPR032675">
    <property type="entry name" value="LRR_dom_sf"/>
</dbReference>
<keyword evidence="3" id="KW-0732">Signal</keyword>
<protein>
    <submittedName>
        <fullName evidence="4">Uncharacterized protein</fullName>
    </submittedName>
</protein>
<feature type="signal peptide" evidence="3">
    <location>
        <begin position="1"/>
        <end position="24"/>
    </location>
</feature>
<keyword evidence="5" id="KW-1185">Reference proteome</keyword>
<comment type="caution">
    <text evidence="4">The sequence shown here is derived from an EMBL/GenBank/DDBJ whole genome shotgun (WGS) entry which is preliminary data.</text>
</comment>
<dbReference type="SMART" id="SM00369">
    <property type="entry name" value="LRR_TYP"/>
    <property type="match status" value="8"/>
</dbReference>
<dbReference type="SUPFAM" id="SSF52058">
    <property type="entry name" value="L domain-like"/>
    <property type="match status" value="1"/>
</dbReference>
<dbReference type="EMBL" id="JANEYF010001674">
    <property type="protein sequence ID" value="KAJ8959742.1"/>
    <property type="molecule type" value="Genomic_DNA"/>
</dbReference>
<dbReference type="InterPro" id="IPR003591">
    <property type="entry name" value="Leu-rich_rpt_typical-subtyp"/>
</dbReference>
<name>A0AAV8Z7F1_9CUCU</name>
<accession>A0AAV8Z7F1</accession>
<organism evidence="4 5">
    <name type="scientific">Rhamnusium bicolor</name>
    <dbReference type="NCBI Taxonomy" id="1586634"/>
    <lineage>
        <taxon>Eukaryota</taxon>
        <taxon>Metazoa</taxon>
        <taxon>Ecdysozoa</taxon>
        <taxon>Arthropoda</taxon>
        <taxon>Hexapoda</taxon>
        <taxon>Insecta</taxon>
        <taxon>Pterygota</taxon>
        <taxon>Neoptera</taxon>
        <taxon>Endopterygota</taxon>
        <taxon>Coleoptera</taxon>
        <taxon>Polyphaga</taxon>
        <taxon>Cucujiformia</taxon>
        <taxon>Chrysomeloidea</taxon>
        <taxon>Cerambycidae</taxon>
        <taxon>Lepturinae</taxon>
        <taxon>Rhagiini</taxon>
        <taxon>Rhamnusium</taxon>
    </lineage>
</organism>
<evidence type="ECO:0000313" key="4">
    <source>
        <dbReference type="EMBL" id="KAJ8959742.1"/>
    </source>
</evidence>
<dbReference type="Gene3D" id="3.80.10.10">
    <property type="entry name" value="Ribonuclease Inhibitor"/>
    <property type="match status" value="2"/>
</dbReference>
<gene>
    <name evidence="4" type="ORF">NQ314_006170</name>
</gene>
<dbReference type="Pfam" id="PF13306">
    <property type="entry name" value="LRR_5"/>
    <property type="match status" value="1"/>
</dbReference>
<dbReference type="Proteomes" id="UP001162156">
    <property type="component" value="Unassembled WGS sequence"/>
</dbReference>
<sequence length="346" mass="39390">MCSVKISTSNVVLFLVLVIGEVSSEVLLKKGWFRTHRKGPRTVFGNVERIDNSIVQNPTYLRVNARIHTLFPGSVKNLNRLTVLKFSFCAIDNIMPGAFVNLPNLATLALPDNEIDHIKTGVFNNLNITTLYLQRNQIKIIDQQAFDNMPNLYKLKINANMISAWDSNWFHNTPSLTEIIFRRNEIQKIPNNAFKNINGSHIYNGTYIVDTKIYLSKNNISVIEPEAFQGLGEISQLWLDRNQISKLDENVFSTISQIGALFLSKNKLANLPTYMFPKLNADVDILDLTSNNNISCISYDIVSVVKLTNIQDIRRLNCKCIDEVVNRLLEEKKVNEIKTDCQRGEL</sequence>